<dbReference type="Proteomes" id="UP000182101">
    <property type="component" value="Plasmid pAMCP48-600"/>
</dbReference>
<sequence length="241" mass="26650">MSVESMLTLRSIAEPTSPLSSTIALPFTLPGKGSNSFSMPAILYYITKAKTLQKLGIDDESEAQSSNIDGYLEATRVKIKDTARDVYLQIESESGGKRDKSVKIQNVLLGRLLEESSSCVNAYGPGSMDINATAAKKNITIPNYLYERYCSMIGSKMATIAYINQTMLSIKVALEEGGFIDGKSVIGPPSNSSWARKLHNQMILKLVEMHLSVEVREGLLDIKMCRDVKLEILYQKRQLVE</sequence>
<proteinExistence type="predicted"/>
<name>A0AAC9NTY6_9ALTE</name>
<protein>
    <submittedName>
        <fullName evidence="1">Uncharacterized protein</fullName>
    </submittedName>
</protein>
<accession>A0AAC9NTY6</accession>
<evidence type="ECO:0000313" key="2">
    <source>
        <dbReference type="Proteomes" id="UP000182101"/>
    </source>
</evidence>
<dbReference type="EMBL" id="CP018025">
    <property type="protein sequence ID" value="APD92434.1"/>
    <property type="molecule type" value="Genomic_DNA"/>
</dbReference>
<reference evidence="1 2" key="1">
    <citation type="submission" date="2016-11" db="EMBL/GenBank/DDBJ databases">
        <title>Networking in microbes: conjugative elements and plasmids in the genus Alteromonas.</title>
        <authorList>
            <person name="Lopez-Perez M."/>
            <person name="Ramon-Marco N."/>
            <person name="Rodriguez-Valera F."/>
        </authorList>
    </citation>
    <scope>NUCLEOTIDE SEQUENCE [LARGE SCALE GENOMIC DNA]</scope>
    <source>
        <strain evidence="1 2">CP48</strain>
        <plasmid evidence="2">pamcp48-600</plasmid>
    </source>
</reference>
<dbReference type="AlphaFoldDB" id="A0AAC9NTY6"/>
<gene>
    <name evidence="1" type="ORF">BM524_21265</name>
</gene>
<organism evidence="1 2">
    <name type="scientific">Alteromonas mediterranea</name>
    <dbReference type="NCBI Taxonomy" id="314275"/>
    <lineage>
        <taxon>Bacteria</taxon>
        <taxon>Pseudomonadati</taxon>
        <taxon>Pseudomonadota</taxon>
        <taxon>Gammaproteobacteria</taxon>
        <taxon>Alteromonadales</taxon>
        <taxon>Alteromonadaceae</taxon>
        <taxon>Alteromonas/Salinimonas group</taxon>
        <taxon>Alteromonas</taxon>
    </lineage>
</organism>
<keyword evidence="1" id="KW-0614">Plasmid</keyword>
<geneLocation type="plasmid" evidence="2">
    <name>pamcp48-600</name>
</geneLocation>
<evidence type="ECO:0000313" key="1">
    <source>
        <dbReference type="EMBL" id="APD92434.1"/>
    </source>
</evidence>
<dbReference type="RefSeq" id="WP_071961059.1">
    <property type="nucleotide sequence ID" value="NZ_CP018025.1"/>
</dbReference>